<evidence type="ECO:0000259" key="2">
    <source>
        <dbReference type="Pfam" id="PF03795"/>
    </source>
</evidence>
<proteinExistence type="inferred from homology"/>
<dbReference type="InterPro" id="IPR011008">
    <property type="entry name" value="Dimeric_a/b-barrel"/>
</dbReference>
<dbReference type="Pfam" id="PF03795">
    <property type="entry name" value="YCII"/>
    <property type="match status" value="1"/>
</dbReference>
<comment type="similarity">
    <text evidence="1">Belongs to the YciI family.</text>
</comment>
<name>A0A2R8BJG5_9RHOB</name>
<sequence>MLFTLMRHAKPEQSQTPLGTRTAHLNRIEQTGIVRMTSPPIADGGMRGSVMALDADSTADAEGWVAGAPYTAPGLFDSVTVMDLKKVIG</sequence>
<dbReference type="EMBL" id="OMOQ01000002">
    <property type="protein sequence ID" value="SPH23503.1"/>
    <property type="molecule type" value="Genomic_DNA"/>
</dbReference>
<feature type="domain" description="YCII-related" evidence="2">
    <location>
        <begin position="1"/>
        <end position="84"/>
    </location>
</feature>
<reference evidence="3 4" key="1">
    <citation type="submission" date="2018-03" db="EMBL/GenBank/DDBJ databases">
        <authorList>
            <person name="Keele B.F."/>
        </authorList>
    </citation>
    <scope>NUCLEOTIDE SEQUENCE [LARGE SCALE GENOMIC DNA]</scope>
    <source>
        <strain evidence="3 4">CECT 8626</strain>
    </source>
</reference>
<accession>A0A2R8BJG5</accession>
<dbReference type="Gene3D" id="3.30.70.1060">
    <property type="entry name" value="Dimeric alpha+beta barrel"/>
    <property type="match status" value="1"/>
</dbReference>
<dbReference type="SUPFAM" id="SSF54909">
    <property type="entry name" value="Dimeric alpha+beta barrel"/>
    <property type="match status" value="1"/>
</dbReference>
<evidence type="ECO:0000313" key="3">
    <source>
        <dbReference type="EMBL" id="SPH23503.1"/>
    </source>
</evidence>
<protein>
    <recommendedName>
        <fullName evidence="2">YCII-related domain-containing protein</fullName>
    </recommendedName>
</protein>
<dbReference type="Proteomes" id="UP000244924">
    <property type="component" value="Unassembled WGS sequence"/>
</dbReference>
<dbReference type="InterPro" id="IPR005545">
    <property type="entry name" value="YCII"/>
</dbReference>
<dbReference type="OrthoDB" id="2293521at2"/>
<dbReference type="RefSeq" id="WP_108853604.1">
    <property type="nucleotide sequence ID" value="NZ_OMOQ01000002.1"/>
</dbReference>
<evidence type="ECO:0000313" key="4">
    <source>
        <dbReference type="Proteomes" id="UP000244924"/>
    </source>
</evidence>
<gene>
    <name evidence="3" type="ORF">DEA8626_02567</name>
</gene>
<organism evidence="3 4">
    <name type="scientific">Albidovulum aquaemixtae</name>
    <dbReference type="NCBI Taxonomy" id="1542388"/>
    <lineage>
        <taxon>Bacteria</taxon>
        <taxon>Pseudomonadati</taxon>
        <taxon>Pseudomonadota</taxon>
        <taxon>Alphaproteobacteria</taxon>
        <taxon>Rhodobacterales</taxon>
        <taxon>Paracoccaceae</taxon>
        <taxon>Albidovulum</taxon>
    </lineage>
</organism>
<keyword evidence="4" id="KW-1185">Reference proteome</keyword>
<dbReference type="AlphaFoldDB" id="A0A2R8BJG5"/>
<evidence type="ECO:0000256" key="1">
    <source>
        <dbReference type="ARBA" id="ARBA00007689"/>
    </source>
</evidence>